<organism evidence="2 3">
    <name type="scientific">Trypanosoma conorhini</name>
    <dbReference type="NCBI Taxonomy" id="83891"/>
    <lineage>
        <taxon>Eukaryota</taxon>
        <taxon>Discoba</taxon>
        <taxon>Euglenozoa</taxon>
        <taxon>Kinetoplastea</taxon>
        <taxon>Metakinetoplastina</taxon>
        <taxon>Trypanosomatida</taxon>
        <taxon>Trypanosomatidae</taxon>
        <taxon>Trypanosoma</taxon>
    </lineage>
</organism>
<evidence type="ECO:0000313" key="2">
    <source>
        <dbReference type="EMBL" id="RNF15462.1"/>
    </source>
</evidence>
<reference evidence="2 3" key="1">
    <citation type="journal article" date="2018" name="BMC Genomics">
        <title>Genomic comparison of Trypanosoma conorhini and Trypanosoma rangeli to Trypanosoma cruzi strains of high and low virulence.</title>
        <authorList>
            <person name="Bradwell K.R."/>
            <person name="Koparde V.N."/>
            <person name="Matveyev A.V."/>
            <person name="Serrano M.G."/>
            <person name="Alves J.M."/>
            <person name="Parikh H."/>
            <person name="Huang B."/>
            <person name="Lee V."/>
            <person name="Espinosa-Alvarez O."/>
            <person name="Ortiz P.A."/>
            <person name="Costa-Martins A.G."/>
            <person name="Teixeira M.M."/>
            <person name="Buck G.A."/>
        </authorList>
    </citation>
    <scope>NUCLEOTIDE SEQUENCE [LARGE SCALE GENOMIC DNA]</scope>
    <source>
        <strain evidence="2 3">025E</strain>
    </source>
</reference>
<protein>
    <submittedName>
        <fullName evidence="2">Uncharacterized protein</fullName>
    </submittedName>
</protein>
<gene>
    <name evidence="2" type="ORF">Tco025E_05503</name>
</gene>
<dbReference type="Proteomes" id="UP000284403">
    <property type="component" value="Unassembled WGS sequence"/>
</dbReference>
<dbReference type="EMBL" id="MKKU01000326">
    <property type="protein sequence ID" value="RNF15462.1"/>
    <property type="molecule type" value="Genomic_DNA"/>
</dbReference>
<keyword evidence="3" id="KW-1185">Reference proteome</keyword>
<feature type="compositionally biased region" description="Low complexity" evidence="1">
    <location>
        <begin position="50"/>
        <end position="59"/>
    </location>
</feature>
<feature type="region of interest" description="Disordered" evidence="1">
    <location>
        <begin position="29"/>
        <end position="61"/>
    </location>
</feature>
<name>A0A3R7RXW7_9TRYP</name>
<evidence type="ECO:0000256" key="1">
    <source>
        <dbReference type="SAM" id="MobiDB-lite"/>
    </source>
</evidence>
<comment type="caution">
    <text evidence="2">The sequence shown here is derived from an EMBL/GenBank/DDBJ whole genome shotgun (WGS) entry which is preliminary data.</text>
</comment>
<dbReference type="GeneID" id="40319114"/>
<sequence>MVVTSAPPGQRKSDALGLFATAHDGARHSDAAARQWGKREAQGGRTRIVGLRGPPSSGVRGRRGIRLQEHAAGVVGREHAKSALPGRPLGRVAGRISLVPASTGAWGDGTCALGVRRGEKKGGRVVVAELTPGRGECDSARLRHAAALPRRRRRALEEKG</sequence>
<feature type="compositionally biased region" description="Basic and acidic residues" evidence="1">
    <location>
        <begin position="29"/>
        <end position="42"/>
    </location>
</feature>
<dbReference type="RefSeq" id="XP_029227489.1">
    <property type="nucleotide sequence ID" value="XM_029372397.1"/>
</dbReference>
<accession>A0A3R7RXW7</accession>
<proteinExistence type="predicted"/>
<evidence type="ECO:0000313" key="3">
    <source>
        <dbReference type="Proteomes" id="UP000284403"/>
    </source>
</evidence>
<dbReference type="AlphaFoldDB" id="A0A3R7RXW7"/>